<dbReference type="Proteomes" id="UP000772181">
    <property type="component" value="Unassembled WGS sequence"/>
</dbReference>
<feature type="domain" description="PIN" evidence="2">
    <location>
        <begin position="10"/>
        <end position="133"/>
    </location>
</feature>
<dbReference type="EMBL" id="JACQWF010000387">
    <property type="protein sequence ID" value="MBI4596471.1"/>
    <property type="molecule type" value="Genomic_DNA"/>
</dbReference>
<dbReference type="InterPro" id="IPR029060">
    <property type="entry name" value="PIN-like_dom_sf"/>
</dbReference>
<dbReference type="InterPro" id="IPR044153">
    <property type="entry name" value="PIN_Pae0151-like"/>
</dbReference>
<keyword evidence="1" id="KW-0460">Magnesium</keyword>
<evidence type="ECO:0000313" key="4">
    <source>
        <dbReference type="Proteomes" id="UP000772181"/>
    </source>
</evidence>
<protein>
    <submittedName>
        <fullName evidence="3">Type II toxin-antitoxin system VapC family toxin</fullName>
    </submittedName>
</protein>
<name>A0A933GN37_UNCTE</name>
<dbReference type="SUPFAM" id="SSF88723">
    <property type="entry name" value="PIN domain-like"/>
    <property type="match status" value="1"/>
</dbReference>
<reference evidence="3" key="1">
    <citation type="submission" date="2020-07" db="EMBL/GenBank/DDBJ databases">
        <title>Huge and variable diversity of episymbiotic CPR bacteria and DPANN archaea in groundwater ecosystems.</title>
        <authorList>
            <person name="He C.Y."/>
            <person name="Keren R."/>
            <person name="Whittaker M."/>
            <person name="Farag I.F."/>
            <person name="Doudna J."/>
            <person name="Cate J.H.D."/>
            <person name="Banfield J.F."/>
        </authorList>
    </citation>
    <scope>NUCLEOTIDE SEQUENCE</scope>
    <source>
        <strain evidence="3">NC_groundwater_1482_Ag_S-0.65um_47_24</strain>
    </source>
</reference>
<accession>A0A933GN37</accession>
<dbReference type="PANTHER" id="PTHR35901:SF1">
    <property type="entry name" value="EXONUCLEASE VAPC9"/>
    <property type="match status" value="1"/>
</dbReference>
<comment type="caution">
    <text evidence="3">The sequence shown here is derived from an EMBL/GenBank/DDBJ whole genome shotgun (WGS) entry which is preliminary data.</text>
</comment>
<dbReference type="AlphaFoldDB" id="A0A933GN37"/>
<dbReference type="PANTHER" id="PTHR35901">
    <property type="entry name" value="RIBONUCLEASE VAPC3"/>
    <property type="match status" value="1"/>
</dbReference>
<evidence type="ECO:0000256" key="1">
    <source>
        <dbReference type="ARBA" id="ARBA00022842"/>
    </source>
</evidence>
<sequence>MNANMNSSRVCVDASLALAWLFFEEHHEQADELLKVWARDAIELVAPPLFHAEVTTSIRKKVYFKRILPEEGERLFMAYSSMPVRVVDSAEMYRTAWQLAKEFDLPVCYDMQYLAVAELENCEFWTLDRKLVNAVRGKNKRVRWVGEYKTNA</sequence>
<dbReference type="Gene3D" id="3.40.50.1010">
    <property type="entry name" value="5'-nuclease"/>
    <property type="match status" value="1"/>
</dbReference>
<dbReference type="CDD" id="cd09873">
    <property type="entry name" value="PIN_Pae0151-like"/>
    <property type="match status" value="1"/>
</dbReference>
<dbReference type="InterPro" id="IPR002716">
    <property type="entry name" value="PIN_dom"/>
</dbReference>
<gene>
    <name evidence="3" type="ORF">HY730_08870</name>
</gene>
<proteinExistence type="predicted"/>
<dbReference type="InterPro" id="IPR051619">
    <property type="entry name" value="TypeII_TA_RNase_PINc/VapC"/>
</dbReference>
<organism evidence="3 4">
    <name type="scientific">Tectimicrobiota bacterium</name>
    <dbReference type="NCBI Taxonomy" id="2528274"/>
    <lineage>
        <taxon>Bacteria</taxon>
        <taxon>Pseudomonadati</taxon>
        <taxon>Nitrospinota/Tectimicrobiota group</taxon>
        <taxon>Candidatus Tectimicrobiota</taxon>
    </lineage>
</organism>
<evidence type="ECO:0000259" key="2">
    <source>
        <dbReference type="Pfam" id="PF01850"/>
    </source>
</evidence>
<dbReference type="Pfam" id="PF01850">
    <property type="entry name" value="PIN"/>
    <property type="match status" value="1"/>
</dbReference>
<evidence type="ECO:0000313" key="3">
    <source>
        <dbReference type="EMBL" id="MBI4596471.1"/>
    </source>
</evidence>